<dbReference type="AlphaFoldDB" id="A0A6S6Z729"/>
<dbReference type="SUPFAM" id="SSF53850">
    <property type="entry name" value="Periplasmic binding protein-like II"/>
    <property type="match status" value="1"/>
</dbReference>
<dbReference type="GO" id="GO:0000976">
    <property type="term" value="F:transcription cis-regulatory region binding"/>
    <property type="evidence" value="ECO:0007669"/>
    <property type="project" value="TreeGrafter"/>
</dbReference>
<keyword evidence="2" id="KW-0805">Transcription regulation</keyword>
<accession>A0A6S6Z729</accession>
<dbReference type="PROSITE" id="PS50931">
    <property type="entry name" value="HTH_LYSR"/>
    <property type="match status" value="1"/>
</dbReference>
<dbReference type="FunFam" id="1.10.10.10:FF:000001">
    <property type="entry name" value="LysR family transcriptional regulator"/>
    <property type="match status" value="1"/>
</dbReference>
<evidence type="ECO:0000256" key="1">
    <source>
        <dbReference type="ARBA" id="ARBA00009437"/>
    </source>
</evidence>
<dbReference type="Pfam" id="PF03466">
    <property type="entry name" value="LysR_substrate"/>
    <property type="match status" value="1"/>
</dbReference>
<dbReference type="RefSeq" id="WP_175191355.1">
    <property type="nucleotide sequence ID" value="NZ_CADIJO010000002.1"/>
</dbReference>
<dbReference type="CDD" id="cd05466">
    <property type="entry name" value="PBP2_LTTR_substrate"/>
    <property type="match status" value="1"/>
</dbReference>
<evidence type="ECO:0000256" key="4">
    <source>
        <dbReference type="ARBA" id="ARBA00023163"/>
    </source>
</evidence>
<evidence type="ECO:0000256" key="2">
    <source>
        <dbReference type="ARBA" id="ARBA00023015"/>
    </source>
</evidence>
<dbReference type="SUPFAM" id="SSF46785">
    <property type="entry name" value="Winged helix' DNA-binding domain"/>
    <property type="match status" value="1"/>
</dbReference>
<keyword evidence="3" id="KW-0238">DNA-binding</keyword>
<dbReference type="PANTHER" id="PTHR30126">
    <property type="entry name" value="HTH-TYPE TRANSCRIPTIONAL REGULATOR"/>
    <property type="match status" value="1"/>
</dbReference>
<dbReference type="PRINTS" id="PR00039">
    <property type="entry name" value="HTHLYSR"/>
</dbReference>
<comment type="similarity">
    <text evidence="1">Belongs to the LysR transcriptional regulatory family.</text>
</comment>
<gene>
    <name evidence="6" type="primary">gltC_1</name>
    <name evidence="6" type="ORF">LMG3458_00689</name>
</gene>
<reference evidence="6 7" key="1">
    <citation type="submission" date="2020-04" db="EMBL/GenBank/DDBJ databases">
        <authorList>
            <person name="De Canck E."/>
        </authorList>
    </citation>
    <scope>NUCLEOTIDE SEQUENCE [LARGE SCALE GENOMIC DNA]</scope>
    <source>
        <strain evidence="6 7">LMG 3458</strain>
    </source>
</reference>
<dbReference type="Gene3D" id="1.10.10.10">
    <property type="entry name" value="Winged helix-like DNA-binding domain superfamily/Winged helix DNA-binding domain"/>
    <property type="match status" value="1"/>
</dbReference>
<keyword evidence="4" id="KW-0804">Transcription</keyword>
<dbReference type="Gene3D" id="3.40.190.290">
    <property type="match status" value="1"/>
</dbReference>
<dbReference type="PANTHER" id="PTHR30126:SF40">
    <property type="entry name" value="HTH-TYPE TRANSCRIPTIONAL REGULATOR GLTR"/>
    <property type="match status" value="1"/>
</dbReference>
<dbReference type="GO" id="GO:0003700">
    <property type="term" value="F:DNA-binding transcription factor activity"/>
    <property type="evidence" value="ECO:0007669"/>
    <property type="project" value="InterPro"/>
</dbReference>
<organism evidence="6 7">
    <name type="scientific">Achromobacter deleyi</name>
    <dbReference type="NCBI Taxonomy" id="1353891"/>
    <lineage>
        <taxon>Bacteria</taxon>
        <taxon>Pseudomonadati</taxon>
        <taxon>Pseudomonadota</taxon>
        <taxon>Betaproteobacteria</taxon>
        <taxon>Burkholderiales</taxon>
        <taxon>Alcaligenaceae</taxon>
        <taxon>Achromobacter</taxon>
    </lineage>
</organism>
<evidence type="ECO:0000259" key="5">
    <source>
        <dbReference type="PROSITE" id="PS50931"/>
    </source>
</evidence>
<sequence length="305" mass="33636">MVTKVSIAQLQALVAIVEQGSFSAAGRQLGIAQSAISRNINELESRLRSAVFQREGRAARLTDEGARVAELSRDALRQWRVICEEFAEPTLLHRTLRMGITEIAAQTWLPRFMTAFRAAFPWVQLQLEVSAMASELVEKVQRGQLELVMVSDAGDRSDVTVLPLGLMKCGWYCRPDFQAPQRALPLDELMRFPLVMQDHASAAGRLVLQWLESHAVLPANALYANSFAALGGMTVAGLGIGCLPCAVAHELVERGLVREIKTSPKMPPMRYVTVLRSDQGTPFLSRVAELAADVCDYNLRYQEAG</sequence>
<evidence type="ECO:0000313" key="6">
    <source>
        <dbReference type="EMBL" id="CAB3663006.1"/>
    </source>
</evidence>
<dbReference type="InterPro" id="IPR005119">
    <property type="entry name" value="LysR_subst-bd"/>
</dbReference>
<feature type="domain" description="HTH lysR-type" evidence="5">
    <location>
        <begin position="5"/>
        <end position="62"/>
    </location>
</feature>
<dbReference type="InterPro" id="IPR036390">
    <property type="entry name" value="WH_DNA-bd_sf"/>
</dbReference>
<name>A0A6S6Z729_9BURK</name>
<dbReference type="Proteomes" id="UP000494111">
    <property type="component" value="Unassembled WGS sequence"/>
</dbReference>
<dbReference type="EMBL" id="CADIJO010000002">
    <property type="protein sequence ID" value="CAB3663006.1"/>
    <property type="molecule type" value="Genomic_DNA"/>
</dbReference>
<evidence type="ECO:0000256" key="3">
    <source>
        <dbReference type="ARBA" id="ARBA00023125"/>
    </source>
</evidence>
<dbReference type="Pfam" id="PF00126">
    <property type="entry name" value="HTH_1"/>
    <property type="match status" value="1"/>
</dbReference>
<evidence type="ECO:0000313" key="7">
    <source>
        <dbReference type="Proteomes" id="UP000494111"/>
    </source>
</evidence>
<dbReference type="InterPro" id="IPR036388">
    <property type="entry name" value="WH-like_DNA-bd_sf"/>
</dbReference>
<protein>
    <submittedName>
        <fullName evidence="6">HTH-type transcriptional regulator GltC</fullName>
    </submittedName>
</protein>
<proteinExistence type="inferred from homology"/>
<dbReference type="InterPro" id="IPR000847">
    <property type="entry name" value="LysR_HTH_N"/>
</dbReference>